<keyword evidence="1" id="KW-1015">Disulfide bond</keyword>
<sequence length="164" mass="15916">MLFRVVLIVTTFAGIAASTSINVVNHCSASIDPAFFPAASGGVGGFALASGASRSVTLPSGYSGRAWGRTGCDSSGSCTTGSCSGGVNCTAPAAAGPTLAQFTINGLDFFNPAVSDGFNIAVTITPGTGCTTAPVTCTDANGDGNGCGGTATCPTGTAYTLTFC</sequence>
<dbReference type="InterPro" id="IPR001938">
    <property type="entry name" value="Thaumatin"/>
</dbReference>
<keyword evidence="4" id="KW-1185">Reference proteome</keyword>
<dbReference type="SUPFAM" id="SSF49870">
    <property type="entry name" value="Osmotin, thaumatin-like protein"/>
    <property type="match status" value="1"/>
</dbReference>
<dbReference type="PROSITE" id="PS51367">
    <property type="entry name" value="THAUMATIN_2"/>
    <property type="match status" value="1"/>
</dbReference>
<name>A0A0C3NEV1_PHLG1</name>
<accession>A0A0C3NEV1</accession>
<dbReference type="OrthoDB" id="430315at2759"/>
<dbReference type="AlphaFoldDB" id="A0A0C3NEV1"/>
<evidence type="ECO:0000313" key="3">
    <source>
        <dbReference type="EMBL" id="KIP03179.1"/>
    </source>
</evidence>
<protein>
    <recommendedName>
        <fullName evidence="5">Osmotin thaumatin-like protein</fullName>
    </recommendedName>
</protein>
<organism evidence="3 4">
    <name type="scientific">Phlebiopsis gigantea (strain 11061_1 CR5-6)</name>
    <name type="common">White-rot fungus</name>
    <name type="synonym">Peniophora gigantea</name>
    <dbReference type="NCBI Taxonomy" id="745531"/>
    <lineage>
        <taxon>Eukaryota</taxon>
        <taxon>Fungi</taxon>
        <taxon>Dikarya</taxon>
        <taxon>Basidiomycota</taxon>
        <taxon>Agaricomycotina</taxon>
        <taxon>Agaricomycetes</taxon>
        <taxon>Polyporales</taxon>
        <taxon>Phanerochaetaceae</taxon>
        <taxon>Phlebiopsis</taxon>
    </lineage>
</organism>
<dbReference type="Pfam" id="PF00314">
    <property type="entry name" value="Thaumatin"/>
    <property type="match status" value="1"/>
</dbReference>
<evidence type="ECO:0000256" key="1">
    <source>
        <dbReference type="PIRSR" id="PIRSR002703-1"/>
    </source>
</evidence>
<dbReference type="EMBL" id="KN840629">
    <property type="protein sequence ID" value="KIP03179.1"/>
    <property type="molecule type" value="Genomic_DNA"/>
</dbReference>
<feature type="disulfide bond" evidence="1">
    <location>
        <begin position="72"/>
        <end position="78"/>
    </location>
</feature>
<dbReference type="Proteomes" id="UP000053257">
    <property type="component" value="Unassembled WGS sequence"/>
</dbReference>
<dbReference type="Gene3D" id="2.60.110.10">
    <property type="entry name" value="Thaumatin"/>
    <property type="match status" value="1"/>
</dbReference>
<dbReference type="InterPro" id="IPR037176">
    <property type="entry name" value="Osmotin/thaumatin-like_sf"/>
</dbReference>
<evidence type="ECO:0008006" key="5">
    <source>
        <dbReference type="Google" id="ProtNLM"/>
    </source>
</evidence>
<dbReference type="PRINTS" id="PR00347">
    <property type="entry name" value="THAUMATIN"/>
</dbReference>
<dbReference type="PANTHER" id="PTHR31048">
    <property type="entry name" value="OS03G0233200 PROTEIN"/>
    <property type="match status" value="1"/>
</dbReference>
<evidence type="ECO:0000256" key="2">
    <source>
        <dbReference type="SAM" id="SignalP"/>
    </source>
</evidence>
<feature type="disulfide bond" evidence="1">
    <location>
        <begin position="83"/>
        <end position="89"/>
    </location>
</feature>
<feature type="chain" id="PRO_5002167381" description="Osmotin thaumatin-like protein" evidence="2">
    <location>
        <begin position="19"/>
        <end position="164"/>
    </location>
</feature>
<evidence type="ECO:0000313" key="4">
    <source>
        <dbReference type="Proteomes" id="UP000053257"/>
    </source>
</evidence>
<feature type="signal peptide" evidence="2">
    <location>
        <begin position="1"/>
        <end position="18"/>
    </location>
</feature>
<gene>
    <name evidence="3" type="ORF">PHLGIDRAFT_252913</name>
</gene>
<dbReference type="SMART" id="SM00205">
    <property type="entry name" value="THN"/>
    <property type="match status" value="1"/>
</dbReference>
<keyword evidence="2" id="KW-0732">Signal</keyword>
<proteinExistence type="predicted"/>
<dbReference type="HOGENOM" id="CLU_1570687_0_0_1"/>
<reference evidence="3 4" key="1">
    <citation type="journal article" date="2014" name="PLoS Genet.">
        <title>Analysis of the Phlebiopsis gigantea genome, transcriptome and secretome provides insight into its pioneer colonization strategies of wood.</title>
        <authorList>
            <person name="Hori C."/>
            <person name="Ishida T."/>
            <person name="Igarashi K."/>
            <person name="Samejima M."/>
            <person name="Suzuki H."/>
            <person name="Master E."/>
            <person name="Ferreira P."/>
            <person name="Ruiz-Duenas F.J."/>
            <person name="Held B."/>
            <person name="Canessa P."/>
            <person name="Larrondo L.F."/>
            <person name="Schmoll M."/>
            <person name="Druzhinina I.S."/>
            <person name="Kubicek C.P."/>
            <person name="Gaskell J.A."/>
            <person name="Kersten P."/>
            <person name="St John F."/>
            <person name="Glasner J."/>
            <person name="Sabat G."/>
            <person name="Splinter BonDurant S."/>
            <person name="Syed K."/>
            <person name="Yadav J."/>
            <person name="Mgbeahuruike A.C."/>
            <person name="Kovalchuk A."/>
            <person name="Asiegbu F.O."/>
            <person name="Lackner G."/>
            <person name="Hoffmeister D."/>
            <person name="Rencoret J."/>
            <person name="Gutierrez A."/>
            <person name="Sun H."/>
            <person name="Lindquist E."/>
            <person name="Barry K."/>
            <person name="Riley R."/>
            <person name="Grigoriev I.V."/>
            <person name="Henrissat B."/>
            <person name="Kues U."/>
            <person name="Berka R.M."/>
            <person name="Martinez A.T."/>
            <person name="Covert S.F."/>
            <person name="Blanchette R.A."/>
            <person name="Cullen D."/>
        </authorList>
    </citation>
    <scope>NUCLEOTIDE SEQUENCE [LARGE SCALE GENOMIC DNA]</scope>
    <source>
        <strain evidence="3 4">11061_1 CR5-6</strain>
    </source>
</reference>